<dbReference type="AlphaFoldDB" id="F4X7H4"/>
<dbReference type="PANTHER" id="PTHR46060:SF1">
    <property type="entry name" value="MARINER MOS1 TRANSPOSASE-LIKE PROTEIN"/>
    <property type="match status" value="1"/>
</dbReference>
<dbReference type="eggNOG" id="ENOG502SMHT">
    <property type="taxonomic scope" value="Eukaryota"/>
</dbReference>
<keyword evidence="1" id="KW-0489">Methyltransferase</keyword>
<sequence>MEKQEYRILIKHCFLMGKNSGQSLKWLQKCYPISAPSKTTVYRWFSEFKMGRTSTEDAPRSGRPKEATNAEIVQQVHQIVLSDRKVKLRELTEAVGISKERVGYILRDVLEMKKLLTQWVPRLLTIDQKQQPMVKLNQLRFELVAHPPYSPDLTPSDYYLFPKFKRWFRGKRFTSNEEVIAETEAYFEGLDVSYYRKGIEMLENRYTKCIALEGNYVEE</sequence>
<keyword evidence="2" id="KW-1185">Reference proteome</keyword>
<dbReference type="GO" id="GO:0003676">
    <property type="term" value="F:nucleic acid binding"/>
    <property type="evidence" value="ECO:0007669"/>
    <property type="project" value="InterPro"/>
</dbReference>
<keyword evidence="1" id="KW-0808">Transferase</keyword>
<dbReference type="Gene3D" id="1.10.10.1450">
    <property type="match status" value="1"/>
</dbReference>
<protein>
    <submittedName>
        <fullName evidence="1">Histone-lysine N-methyltransferase SETMAR</fullName>
    </submittedName>
</protein>
<dbReference type="InterPro" id="IPR036397">
    <property type="entry name" value="RNaseH_sf"/>
</dbReference>
<evidence type="ECO:0000313" key="1">
    <source>
        <dbReference type="EMBL" id="EGI57612.1"/>
    </source>
</evidence>
<gene>
    <name evidence="1" type="ORF">G5I_14353</name>
</gene>
<proteinExistence type="predicted"/>
<evidence type="ECO:0000313" key="2">
    <source>
        <dbReference type="Proteomes" id="UP000007755"/>
    </source>
</evidence>
<dbReference type="PANTHER" id="PTHR46060">
    <property type="entry name" value="MARINER MOS1 TRANSPOSASE-LIKE PROTEIN"/>
    <property type="match status" value="1"/>
</dbReference>
<dbReference type="GO" id="GO:0032259">
    <property type="term" value="P:methylation"/>
    <property type="evidence" value="ECO:0007669"/>
    <property type="project" value="UniProtKB-KW"/>
</dbReference>
<dbReference type="EMBL" id="GL888840">
    <property type="protein sequence ID" value="EGI57612.1"/>
    <property type="molecule type" value="Genomic_DNA"/>
</dbReference>
<reference evidence="1" key="1">
    <citation type="submission" date="2011-02" db="EMBL/GenBank/DDBJ databases">
        <title>The genome of the leaf-cutting ant Acromyrmex echinatior suggests key adaptations to social evolution and fungus farming.</title>
        <authorList>
            <person name="Nygaard S."/>
            <person name="Zhang G."/>
        </authorList>
    </citation>
    <scope>NUCLEOTIDE SEQUENCE</scope>
</reference>
<dbReference type="InterPro" id="IPR052709">
    <property type="entry name" value="Transposase-MT_Hybrid"/>
</dbReference>
<accession>F4X7H4</accession>
<dbReference type="Gene3D" id="3.30.420.10">
    <property type="entry name" value="Ribonuclease H-like superfamily/Ribonuclease H"/>
    <property type="match status" value="1"/>
</dbReference>
<dbReference type="GO" id="GO:0008168">
    <property type="term" value="F:methyltransferase activity"/>
    <property type="evidence" value="ECO:0007669"/>
    <property type="project" value="UniProtKB-KW"/>
</dbReference>
<organism evidence="2">
    <name type="scientific">Acromyrmex echinatior</name>
    <name type="common">Panamanian leafcutter ant</name>
    <name type="synonym">Acromyrmex octospinosus echinatior</name>
    <dbReference type="NCBI Taxonomy" id="103372"/>
    <lineage>
        <taxon>Eukaryota</taxon>
        <taxon>Metazoa</taxon>
        <taxon>Ecdysozoa</taxon>
        <taxon>Arthropoda</taxon>
        <taxon>Hexapoda</taxon>
        <taxon>Insecta</taxon>
        <taxon>Pterygota</taxon>
        <taxon>Neoptera</taxon>
        <taxon>Endopterygota</taxon>
        <taxon>Hymenoptera</taxon>
        <taxon>Apocrita</taxon>
        <taxon>Aculeata</taxon>
        <taxon>Formicoidea</taxon>
        <taxon>Formicidae</taxon>
        <taxon>Myrmicinae</taxon>
        <taxon>Acromyrmex</taxon>
    </lineage>
</organism>
<dbReference type="OrthoDB" id="10059877at2759"/>
<dbReference type="InParanoid" id="F4X7H4"/>
<name>F4X7H4_ACREC</name>
<dbReference type="Proteomes" id="UP000007755">
    <property type="component" value="Unassembled WGS sequence"/>
</dbReference>